<feature type="compositionally biased region" description="Polar residues" evidence="1">
    <location>
        <begin position="85"/>
        <end position="95"/>
    </location>
</feature>
<gene>
    <name evidence="2" type="ORF">CVT24_008192</name>
</gene>
<feature type="region of interest" description="Disordered" evidence="1">
    <location>
        <begin position="406"/>
        <end position="428"/>
    </location>
</feature>
<dbReference type="OrthoDB" id="3362703at2759"/>
<accession>A0A409W0E3</accession>
<keyword evidence="3" id="KW-1185">Reference proteome</keyword>
<dbReference type="AlphaFoldDB" id="A0A409W0E3"/>
<dbReference type="Proteomes" id="UP000284842">
    <property type="component" value="Unassembled WGS sequence"/>
</dbReference>
<evidence type="ECO:0000256" key="1">
    <source>
        <dbReference type="SAM" id="MobiDB-lite"/>
    </source>
</evidence>
<feature type="compositionally biased region" description="Low complexity" evidence="1">
    <location>
        <begin position="230"/>
        <end position="243"/>
    </location>
</feature>
<feature type="compositionally biased region" description="Acidic residues" evidence="1">
    <location>
        <begin position="144"/>
        <end position="153"/>
    </location>
</feature>
<feature type="compositionally biased region" description="Basic residues" evidence="1">
    <location>
        <begin position="35"/>
        <end position="47"/>
    </location>
</feature>
<feature type="region of interest" description="Disordered" evidence="1">
    <location>
        <begin position="1"/>
        <end position="63"/>
    </location>
</feature>
<proteinExistence type="predicted"/>
<feature type="region of interest" description="Disordered" evidence="1">
    <location>
        <begin position="77"/>
        <end position="298"/>
    </location>
</feature>
<reference evidence="2 3" key="1">
    <citation type="journal article" date="2018" name="Evol. Lett.">
        <title>Horizontal gene cluster transfer increased hallucinogenic mushroom diversity.</title>
        <authorList>
            <person name="Reynolds H.T."/>
            <person name="Vijayakumar V."/>
            <person name="Gluck-Thaler E."/>
            <person name="Korotkin H.B."/>
            <person name="Matheny P.B."/>
            <person name="Slot J.C."/>
        </authorList>
    </citation>
    <scope>NUCLEOTIDE SEQUENCE [LARGE SCALE GENOMIC DNA]</scope>
    <source>
        <strain evidence="2 3">2629</strain>
    </source>
</reference>
<name>A0A409W0E3_9AGAR</name>
<protein>
    <submittedName>
        <fullName evidence="2">Uncharacterized protein</fullName>
    </submittedName>
</protein>
<evidence type="ECO:0000313" key="3">
    <source>
        <dbReference type="Proteomes" id="UP000284842"/>
    </source>
</evidence>
<dbReference type="InParanoid" id="A0A409W0E3"/>
<feature type="compositionally biased region" description="Basic residues" evidence="1">
    <location>
        <begin position="254"/>
        <end position="265"/>
    </location>
</feature>
<dbReference type="EMBL" id="NHTK01005891">
    <property type="protein sequence ID" value="PPQ71975.1"/>
    <property type="molecule type" value="Genomic_DNA"/>
</dbReference>
<organism evidence="2 3">
    <name type="scientific">Panaeolus cyanescens</name>
    <dbReference type="NCBI Taxonomy" id="181874"/>
    <lineage>
        <taxon>Eukaryota</taxon>
        <taxon>Fungi</taxon>
        <taxon>Dikarya</taxon>
        <taxon>Basidiomycota</taxon>
        <taxon>Agaricomycotina</taxon>
        <taxon>Agaricomycetes</taxon>
        <taxon>Agaricomycetidae</taxon>
        <taxon>Agaricales</taxon>
        <taxon>Agaricineae</taxon>
        <taxon>Galeropsidaceae</taxon>
        <taxon>Panaeolus</taxon>
    </lineage>
</organism>
<feature type="compositionally biased region" description="Low complexity" evidence="1">
    <location>
        <begin position="267"/>
        <end position="280"/>
    </location>
</feature>
<evidence type="ECO:0000313" key="2">
    <source>
        <dbReference type="EMBL" id="PPQ71975.1"/>
    </source>
</evidence>
<feature type="compositionally biased region" description="Basic residues" evidence="1">
    <location>
        <begin position="7"/>
        <end position="17"/>
    </location>
</feature>
<sequence>MEDASLGRRKRKLPKRYQHSDDDEDFLDAVEPASKHRRSSLSQKSRRQVSDSPPPPDIMEDVEDDAASIEQTVDIEMEDNDFEETQSTVASTSSAGIRGKSTKAKERHAHEGGVSRKRAKVVLSDSEEEYERERQDVSLPHGIDDDDEDDYFSTEEQVSKSSKSKGKASSGGGKATKRKTKASEPDTPHMGGKKGSGLEGSARKKLKYAGKGEESLVDIIGESSSTLDGPTSAPATSTSPATSKQESPAPAPAPKKKLPTIKKNRIPPGTSTGTSTPTSGAKKPGIDLPGSSRPTHEDIRKTIINKTDIDLSDKSIYQAIFSKANDSSIRSGPNREERWKDLNKMREEAKAKREQEALHSFDLQAQYEKISRFEETLRSTRSLALFPNFLGAKWKDVYEKEKMKQKEMAWQGSQDSQMANGKEEGEVG</sequence>
<comment type="caution">
    <text evidence="2">The sequence shown here is derived from an EMBL/GenBank/DDBJ whole genome shotgun (WGS) entry which is preliminary data.</text>
</comment>